<dbReference type="Proteomes" id="UP001242368">
    <property type="component" value="Unassembled WGS sequence"/>
</dbReference>
<dbReference type="EMBL" id="JAUFQU010000001">
    <property type="protein sequence ID" value="MDN3707436.1"/>
    <property type="molecule type" value="Genomic_DNA"/>
</dbReference>
<feature type="transmembrane region" description="Helical" evidence="9">
    <location>
        <begin position="32"/>
        <end position="53"/>
    </location>
</feature>
<evidence type="ECO:0000259" key="10">
    <source>
        <dbReference type="Pfam" id="PF01545"/>
    </source>
</evidence>
<keyword evidence="6 9" id="KW-1133">Transmembrane helix</keyword>
<evidence type="ECO:0000256" key="4">
    <source>
        <dbReference type="ARBA" id="ARBA00022692"/>
    </source>
</evidence>
<feature type="transmembrane region" description="Helical" evidence="9">
    <location>
        <begin position="207"/>
        <end position="225"/>
    </location>
</feature>
<dbReference type="PANTHER" id="PTHR11562:SF17">
    <property type="entry name" value="RE54080P-RELATED"/>
    <property type="match status" value="1"/>
</dbReference>
<dbReference type="Pfam" id="PF01545">
    <property type="entry name" value="Cation_efflux"/>
    <property type="match status" value="1"/>
</dbReference>
<dbReference type="RefSeq" id="WP_290363409.1">
    <property type="nucleotide sequence ID" value="NZ_JAUFQU010000001.1"/>
</dbReference>
<evidence type="ECO:0000256" key="2">
    <source>
        <dbReference type="ARBA" id="ARBA00008873"/>
    </source>
</evidence>
<dbReference type="SUPFAM" id="SSF160240">
    <property type="entry name" value="Cation efflux protein cytoplasmic domain-like"/>
    <property type="match status" value="1"/>
</dbReference>
<reference evidence="13" key="1">
    <citation type="journal article" date="2019" name="Int. J. Syst. Evol. Microbiol.">
        <title>The Global Catalogue of Microorganisms (GCM) 10K type strain sequencing project: providing services to taxonomists for standard genome sequencing and annotation.</title>
        <authorList>
            <consortium name="The Broad Institute Genomics Platform"/>
            <consortium name="The Broad Institute Genome Sequencing Center for Infectious Disease"/>
            <person name="Wu L."/>
            <person name="Ma J."/>
        </authorList>
    </citation>
    <scope>NUCLEOTIDE SEQUENCE [LARGE SCALE GENOMIC DNA]</scope>
    <source>
        <strain evidence="13">CECT 7184</strain>
    </source>
</reference>
<feature type="transmembrane region" description="Helical" evidence="9">
    <location>
        <begin position="134"/>
        <end position="152"/>
    </location>
</feature>
<sequence length="325" mass="35971">MTQNHNHSENSNPDTNTSVDHLHEEVGKKNTALSLAFWMNVLFSIIELIGGLLTNSTAIIADAFHDSMDAIAIGIAILLEKFSNKKRTSSFSYGYKRFSMLSALGLSVFLLIGVTGMVISAYKSFLEPKEVNSLGMLGLAILGVMVNGFAFLKIKKSNNTPNEHSHNHNNNRNHNSRSIMLHLLEDVLGWIAVLIGAILIYFTGWSWIDGVLTIGIAAYIGYNAGKNLLGIAKIMLQSVPENVDIGKLEKELTALNDIIKIHDVHIWSLDGNYNVGTLHVVIDKKNMDAQQMLHHQIVTLMKQHNIHHPTVQIEIADNNCGLEQC</sequence>
<dbReference type="InterPro" id="IPR050681">
    <property type="entry name" value="CDF/SLC30A"/>
</dbReference>
<gene>
    <name evidence="12" type="ORF">QW060_09870</name>
</gene>
<dbReference type="InterPro" id="IPR027469">
    <property type="entry name" value="Cation_efflux_TMD_sf"/>
</dbReference>
<proteinExistence type="inferred from homology"/>
<dbReference type="SUPFAM" id="SSF161111">
    <property type="entry name" value="Cation efflux protein transmembrane domain-like"/>
    <property type="match status" value="1"/>
</dbReference>
<dbReference type="Pfam" id="PF16916">
    <property type="entry name" value="ZT_dimer"/>
    <property type="match status" value="1"/>
</dbReference>
<evidence type="ECO:0000259" key="11">
    <source>
        <dbReference type="Pfam" id="PF16916"/>
    </source>
</evidence>
<feature type="transmembrane region" description="Helical" evidence="9">
    <location>
        <begin position="59"/>
        <end position="79"/>
    </location>
</feature>
<keyword evidence="13" id="KW-1185">Reference proteome</keyword>
<comment type="caution">
    <text evidence="12">The sequence shown here is derived from an EMBL/GenBank/DDBJ whole genome shotgun (WGS) entry which is preliminary data.</text>
</comment>
<name>A0ABT8CUL6_9FLAO</name>
<protein>
    <submittedName>
        <fullName evidence="12">Cation diffusion facilitator family transporter</fullName>
    </submittedName>
</protein>
<feature type="transmembrane region" description="Helical" evidence="9">
    <location>
        <begin position="100"/>
        <end position="122"/>
    </location>
</feature>
<dbReference type="NCBIfam" id="TIGR01297">
    <property type="entry name" value="CDF"/>
    <property type="match status" value="1"/>
</dbReference>
<evidence type="ECO:0000256" key="5">
    <source>
        <dbReference type="ARBA" id="ARBA00022906"/>
    </source>
</evidence>
<dbReference type="PANTHER" id="PTHR11562">
    <property type="entry name" value="CATION EFFLUX PROTEIN/ ZINC TRANSPORTER"/>
    <property type="match status" value="1"/>
</dbReference>
<evidence type="ECO:0000256" key="6">
    <source>
        <dbReference type="ARBA" id="ARBA00022989"/>
    </source>
</evidence>
<comment type="subcellular location">
    <subcellularLocation>
        <location evidence="1">Membrane</location>
        <topology evidence="1">Multi-pass membrane protein</topology>
    </subcellularLocation>
</comment>
<feature type="domain" description="Cation efflux protein transmembrane" evidence="10">
    <location>
        <begin position="35"/>
        <end position="227"/>
    </location>
</feature>
<dbReference type="Gene3D" id="1.20.1510.10">
    <property type="entry name" value="Cation efflux protein transmembrane domain"/>
    <property type="match status" value="1"/>
</dbReference>
<comment type="similarity">
    <text evidence="2">Belongs to the cation diffusion facilitator (CDF) transporter (TC 2.A.4) family. SLC30A subfamily.</text>
</comment>
<evidence type="ECO:0000313" key="12">
    <source>
        <dbReference type="EMBL" id="MDN3707436.1"/>
    </source>
</evidence>
<keyword evidence="5" id="KW-0862">Zinc</keyword>
<dbReference type="InterPro" id="IPR027470">
    <property type="entry name" value="Cation_efflux_CTD"/>
</dbReference>
<feature type="domain" description="Cation efflux protein cytoplasmic" evidence="11">
    <location>
        <begin position="240"/>
        <end position="314"/>
    </location>
</feature>
<keyword evidence="7" id="KW-0406">Ion transport</keyword>
<dbReference type="InterPro" id="IPR058533">
    <property type="entry name" value="Cation_efflux_TM"/>
</dbReference>
<feature type="transmembrane region" description="Helical" evidence="9">
    <location>
        <begin position="179"/>
        <end position="201"/>
    </location>
</feature>
<keyword evidence="3" id="KW-0813">Transport</keyword>
<evidence type="ECO:0000313" key="13">
    <source>
        <dbReference type="Proteomes" id="UP001242368"/>
    </source>
</evidence>
<evidence type="ECO:0000256" key="7">
    <source>
        <dbReference type="ARBA" id="ARBA00023065"/>
    </source>
</evidence>
<evidence type="ECO:0000256" key="9">
    <source>
        <dbReference type="SAM" id="Phobius"/>
    </source>
</evidence>
<dbReference type="InterPro" id="IPR036837">
    <property type="entry name" value="Cation_efflux_CTD_sf"/>
</dbReference>
<organism evidence="12 13">
    <name type="scientific">Paenimyroides ceti</name>
    <dbReference type="NCBI Taxonomy" id="395087"/>
    <lineage>
        <taxon>Bacteria</taxon>
        <taxon>Pseudomonadati</taxon>
        <taxon>Bacteroidota</taxon>
        <taxon>Flavobacteriia</taxon>
        <taxon>Flavobacteriales</taxon>
        <taxon>Flavobacteriaceae</taxon>
        <taxon>Paenimyroides</taxon>
    </lineage>
</organism>
<evidence type="ECO:0000256" key="3">
    <source>
        <dbReference type="ARBA" id="ARBA00022448"/>
    </source>
</evidence>
<accession>A0ABT8CUL6</accession>
<dbReference type="InterPro" id="IPR002524">
    <property type="entry name" value="Cation_efflux"/>
</dbReference>
<keyword evidence="4 9" id="KW-0812">Transmembrane</keyword>
<evidence type="ECO:0000256" key="1">
    <source>
        <dbReference type="ARBA" id="ARBA00004141"/>
    </source>
</evidence>
<evidence type="ECO:0000256" key="8">
    <source>
        <dbReference type="ARBA" id="ARBA00023136"/>
    </source>
</evidence>
<keyword evidence="8 9" id="KW-0472">Membrane</keyword>
<keyword evidence="5" id="KW-0864">Zinc transport</keyword>